<keyword evidence="4" id="KW-1185">Reference proteome</keyword>
<dbReference type="PANTHER" id="PTHR34475">
    <property type="match status" value="1"/>
</dbReference>
<dbReference type="Proteomes" id="UP001429354">
    <property type="component" value="Unassembled WGS sequence"/>
</dbReference>
<accession>A0ABX0AB20</accession>
<dbReference type="Pfam" id="PF13413">
    <property type="entry name" value="HTH_25"/>
    <property type="match status" value="1"/>
</dbReference>
<evidence type="ECO:0000313" key="4">
    <source>
        <dbReference type="Proteomes" id="UP001429354"/>
    </source>
</evidence>
<gene>
    <name evidence="3" type="ORF">DT603_01245</name>
</gene>
<comment type="caution">
    <text evidence="3">The sequence shown here is derived from an EMBL/GenBank/DDBJ whole genome shotgun (WGS) entry which is preliminary data.</text>
</comment>
<protein>
    <submittedName>
        <fullName evidence="3">Helix-turn-helix domain-containing protein</fullName>
    </submittedName>
</protein>
<organism evidence="3 4">
    <name type="scientific">Pseudoxanthomonas gei</name>
    <dbReference type="NCBI Taxonomy" id="1383030"/>
    <lineage>
        <taxon>Bacteria</taxon>
        <taxon>Pseudomonadati</taxon>
        <taxon>Pseudomonadota</taxon>
        <taxon>Gammaproteobacteria</taxon>
        <taxon>Lysobacterales</taxon>
        <taxon>Lysobacteraceae</taxon>
        <taxon>Pseudoxanthomonas</taxon>
    </lineage>
</organism>
<dbReference type="InterPro" id="IPR050400">
    <property type="entry name" value="Bact_Cytoskel_RodZ"/>
</dbReference>
<reference evidence="3 4" key="1">
    <citation type="submission" date="2018-07" db="EMBL/GenBank/DDBJ databases">
        <title>Whole genome Sequencing of Pseudoxanthomonas gei KCTC 32298 (T).</title>
        <authorList>
            <person name="Kumar S."/>
            <person name="Bansal K."/>
            <person name="Kaur A."/>
            <person name="Patil P."/>
            <person name="Sharma S."/>
            <person name="Patil P.B."/>
        </authorList>
    </citation>
    <scope>NUCLEOTIDE SEQUENCE [LARGE SCALE GENOMIC DNA]</scope>
    <source>
        <strain evidence="3 4">KCTC 32298</strain>
    </source>
</reference>
<evidence type="ECO:0000313" key="3">
    <source>
        <dbReference type="EMBL" id="NDK37471.1"/>
    </source>
</evidence>
<keyword evidence="1" id="KW-0472">Membrane</keyword>
<feature type="domain" description="Cytoskeleton protein RodZ-like C-terminal" evidence="2">
    <location>
        <begin position="197"/>
        <end position="266"/>
    </location>
</feature>
<dbReference type="InterPro" id="IPR010982">
    <property type="entry name" value="Lambda_DNA-bd_dom_sf"/>
</dbReference>
<dbReference type="InterPro" id="IPR025194">
    <property type="entry name" value="RodZ-like_C"/>
</dbReference>
<dbReference type="Pfam" id="PF13464">
    <property type="entry name" value="RodZ_C"/>
    <property type="match status" value="1"/>
</dbReference>
<keyword evidence="1" id="KW-0812">Transmembrane</keyword>
<dbReference type="PANTHER" id="PTHR34475:SF1">
    <property type="entry name" value="CYTOSKELETON PROTEIN RODZ"/>
    <property type="match status" value="1"/>
</dbReference>
<dbReference type="RefSeq" id="WP_162348029.1">
    <property type="nucleotide sequence ID" value="NZ_QOVG01000001.1"/>
</dbReference>
<evidence type="ECO:0000259" key="2">
    <source>
        <dbReference type="Pfam" id="PF13464"/>
    </source>
</evidence>
<sequence length="279" mass="29683">MNDPIRSDLHAAGQYAQGCGAALRSAREKAGLSLEDAGSQLKMPARVLQAIEEENWQKLGATVFVRGQLRSYSKLLKVDIEPYMEQALLQPVRPAELVSHSHTPRYRRIMDSVARRAVYVVITAAIAIPVWVATQSHVDGNRSGTTASLDEVPVAAGAPNGIAYSNAQVAASRPAPTAPYVASLTPMPRAIGQALKLRVLGDSWVQVIAPDGTSIEKGLLKAGEERTFRNGEVGRVILGNAAAVEVQHAGSTLDLTPYMRANVARFAVSSQGSIAPVAD</sequence>
<proteinExistence type="predicted"/>
<keyword evidence="1" id="KW-1133">Transmembrane helix</keyword>
<dbReference type="CDD" id="cd00093">
    <property type="entry name" value="HTH_XRE"/>
    <property type="match status" value="1"/>
</dbReference>
<dbReference type="EMBL" id="QOVG01000001">
    <property type="protein sequence ID" value="NDK37471.1"/>
    <property type="molecule type" value="Genomic_DNA"/>
</dbReference>
<feature type="transmembrane region" description="Helical" evidence="1">
    <location>
        <begin position="117"/>
        <end position="134"/>
    </location>
</feature>
<name>A0ABX0AB20_9GAMM</name>
<dbReference type="Gene3D" id="1.10.260.40">
    <property type="entry name" value="lambda repressor-like DNA-binding domains"/>
    <property type="match status" value="1"/>
</dbReference>
<dbReference type="InterPro" id="IPR001387">
    <property type="entry name" value="Cro/C1-type_HTH"/>
</dbReference>
<evidence type="ECO:0000256" key="1">
    <source>
        <dbReference type="SAM" id="Phobius"/>
    </source>
</evidence>